<feature type="region of interest" description="Disordered" evidence="1">
    <location>
        <begin position="1"/>
        <end position="45"/>
    </location>
</feature>
<name>A0A0N4YTF6_NIPBR</name>
<accession>A0A0N4YTF6</accession>
<evidence type="ECO:0000313" key="3">
    <source>
        <dbReference type="Proteomes" id="UP000271162"/>
    </source>
</evidence>
<proteinExistence type="predicted"/>
<evidence type="ECO:0000256" key="1">
    <source>
        <dbReference type="SAM" id="MobiDB-lite"/>
    </source>
</evidence>
<keyword evidence="3" id="KW-1185">Reference proteome</keyword>
<dbReference type="Proteomes" id="UP000271162">
    <property type="component" value="Unassembled WGS sequence"/>
</dbReference>
<organism evidence="4">
    <name type="scientific">Nippostrongylus brasiliensis</name>
    <name type="common">Rat hookworm</name>
    <dbReference type="NCBI Taxonomy" id="27835"/>
    <lineage>
        <taxon>Eukaryota</taxon>
        <taxon>Metazoa</taxon>
        <taxon>Ecdysozoa</taxon>
        <taxon>Nematoda</taxon>
        <taxon>Chromadorea</taxon>
        <taxon>Rhabditida</taxon>
        <taxon>Rhabditina</taxon>
        <taxon>Rhabditomorpha</taxon>
        <taxon>Strongyloidea</taxon>
        <taxon>Heligmosomidae</taxon>
        <taxon>Nippostrongylus</taxon>
    </lineage>
</organism>
<reference evidence="4" key="1">
    <citation type="submission" date="2017-02" db="UniProtKB">
        <authorList>
            <consortium name="WormBaseParasite"/>
        </authorList>
    </citation>
    <scope>IDENTIFICATION</scope>
</reference>
<dbReference type="EMBL" id="UYSL01025226">
    <property type="protein sequence ID" value="VDL84266.1"/>
    <property type="molecule type" value="Genomic_DNA"/>
</dbReference>
<gene>
    <name evidence="2" type="ORF">NBR_LOCUS20529</name>
</gene>
<dbReference type="AlphaFoldDB" id="A0A0N4YTF6"/>
<dbReference type="WBParaSite" id="NBR_0002052801-mRNA-1">
    <property type="protein sequence ID" value="NBR_0002052801-mRNA-1"/>
    <property type="gene ID" value="NBR_0002052801"/>
</dbReference>
<evidence type="ECO:0000313" key="4">
    <source>
        <dbReference type="WBParaSite" id="NBR_0002052801-mRNA-1"/>
    </source>
</evidence>
<protein>
    <submittedName>
        <fullName evidence="4">Ribonuclease</fullName>
    </submittedName>
</protein>
<sequence>MGAGGEFIEHRIEESPAATDTGGGVDETDDGTDDRTACSAGNDEP</sequence>
<evidence type="ECO:0000313" key="2">
    <source>
        <dbReference type="EMBL" id="VDL84266.1"/>
    </source>
</evidence>
<reference evidence="2 3" key="2">
    <citation type="submission" date="2018-11" db="EMBL/GenBank/DDBJ databases">
        <authorList>
            <consortium name="Pathogen Informatics"/>
        </authorList>
    </citation>
    <scope>NUCLEOTIDE SEQUENCE [LARGE SCALE GENOMIC DNA]</scope>
</reference>